<proteinExistence type="predicted"/>
<dbReference type="InterPro" id="IPR033470">
    <property type="entry name" value="FakA-like_C"/>
</dbReference>
<dbReference type="Gene3D" id="3.40.50.10170">
    <property type="match status" value="1"/>
</dbReference>
<dbReference type="Pfam" id="PF02645">
    <property type="entry name" value="DegV"/>
    <property type="match status" value="1"/>
</dbReference>
<dbReference type="InterPro" id="IPR048394">
    <property type="entry name" value="FakA-like_M"/>
</dbReference>
<feature type="non-terminal residue" evidence="3">
    <location>
        <position position="1"/>
    </location>
</feature>
<feature type="domain" description="DhaL" evidence="2">
    <location>
        <begin position="1"/>
        <end position="22"/>
    </location>
</feature>
<dbReference type="PROSITE" id="PS51482">
    <property type="entry name" value="DEGV"/>
    <property type="match status" value="1"/>
</dbReference>
<gene>
    <name evidence="3" type="ORF">METZ01_LOCUS155480</name>
</gene>
<dbReference type="NCBIfam" id="TIGR00762">
    <property type="entry name" value="DegV"/>
    <property type="match status" value="1"/>
</dbReference>
<dbReference type="Gene3D" id="3.30.1180.10">
    <property type="match status" value="1"/>
</dbReference>
<dbReference type="PROSITE" id="PS51480">
    <property type="entry name" value="DHAL"/>
    <property type="match status" value="1"/>
</dbReference>
<dbReference type="SMART" id="SM01121">
    <property type="entry name" value="Dak1_2"/>
    <property type="match status" value="1"/>
</dbReference>
<dbReference type="InterPro" id="IPR050270">
    <property type="entry name" value="DegV_domain_contain"/>
</dbReference>
<protein>
    <recommendedName>
        <fullName evidence="2">DhaL domain-containing protein</fullName>
    </recommendedName>
</protein>
<dbReference type="GO" id="GO:0004371">
    <property type="term" value="F:glycerone kinase activity"/>
    <property type="evidence" value="ECO:0007669"/>
    <property type="project" value="InterPro"/>
</dbReference>
<keyword evidence="1" id="KW-0446">Lipid-binding</keyword>
<dbReference type="AlphaFoldDB" id="A0A382AMA7"/>
<dbReference type="GO" id="GO:0008289">
    <property type="term" value="F:lipid binding"/>
    <property type="evidence" value="ECO:0007669"/>
    <property type="project" value="UniProtKB-KW"/>
</dbReference>
<dbReference type="PANTHER" id="PTHR33434">
    <property type="entry name" value="DEGV DOMAIN-CONTAINING PROTEIN DR_1986-RELATED"/>
    <property type="match status" value="1"/>
</dbReference>
<dbReference type="InterPro" id="IPR003797">
    <property type="entry name" value="DegV"/>
</dbReference>
<evidence type="ECO:0000256" key="1">
    <source>
        <dbReference type="ARBA" id="ARBA00023121"/>
    </source>
</evidence>
<evidence type="ECO:0000259" key="2">
    <source>
        <dbReference type="PROSITE" id="PS51480"/>
    </source>
</evidence>
<evidence type="ECO:0000313" key="3">
    <source>
        <dbReference type="EMBL" id="SVB02626.1"/>
    </source>
</evidence>
<dbReference type="InterPro" id="IPR043168">
    <property type="entry name" value="DegV_C"/>
</dbReference>
<organism evidence="3">
    <name type="scientific">marine metagenome</name>
    <dbReference type="NCBI Taxonomy" id="408172"/>
    <lineage>
        <taxon>unclassified sequences</taxon>
        <taxon>metagenomes</taxon>
        <taxon>ecological metagenomes</taxon>
    </lineage>
</organism>
<name>A0A382AMA7_9ZZZZ</name>
<dbReference type="InterPro" id="IPR004007">
    <property type="entry name" value="DhaL_dom"/>
</dbReference>
<accession>A0A382AMA7</accession>
<reference evidence="3" key="1">
    <citation type="submission" date="2018-05" db="EMBL/GenBank/DDBJ databases">
        <authorList>
            <person name="Lanie J.A."/>
            <person name="Ng W.-L."/>
            <person name="Kazmierczak K.M."/>
            <person name="Andrzejewski T.M."/>
            <person name="Davidsen T.M."/>
            <person name="Wayne K.J."/>
            <person name="Tettelin H."/>
            <person name="Glass J.I."/>
            <person name="Rusch D."/>
            <person name="Podicherti R."/>
            <person name="Tsui H.-C.T."/>
            <person name="Winkler M.E."/>
        </authorList>
    </citation>
    <scope>NUCLEOTIDE SEQUENCE</scope>
</reference>
<dbReference type="GO" id="GO:0006071">
    <property type="term" value="P:glycerol metabolic process"/>
    <property type="evidence" value="ECO:0007669"/>
    <property type="project" value="InterPro"/>
</dbReference>
<dbReference type="Pfam" id="PF21645">
    <property type="entry name" value="FakA-like_M"/>
    <property type="match status" value="1"/>
</dbReference>
<dbReference type="EMBL" id="UINC01025990">
    <property type="protein sequence ID" value="SVB02626.1"/>
    <property type="molecule type" value="Genomic_DNA"/>
</dbReference>
<dbReference type="PANTHER" id="PTHR33434:SF2">
    <property type="entry name" value="FATTY ACID-BINDING PROTEIN TM_1468"/>
    <property type="match status" value="1"/>
</dbReference>
<dbReference type="SUPFAM" id="SSF82549">
    <property type="entry name" value="DAK1/DegV-like"/>
    <property type="match status" value="1"/>
</dbReference>
<sequence>KKAGVVDAGAKGFVSLLEGVMLFVRGDLSSLVSYRTDNGSLEAVAEAEYATDEEQFQFCTEALVRGSELPSQEAVQEVLRHQGDSLIVIRAGEVLKVHLHTDEPEEVFEYLKGLGALVTHKAEDMRAQHAAIKRAAHGHVTLARRPVTIVTDSACDLPEEMIRAHGIHVTPLSLVDGERTYRDGVDMTATDFHRQLESGGDLLTTSQPSPAAFTETFMHAADEGEALVGVLAASTLSGTFGSAEAAAARFDRVPIHLADSLGASLLEGMLVLKAAELAELGEAPGDIILELQRIRSQSGILFTVGDYARLIASGRVSSRQALLGQLLRINPILGLRPDGSVAAFGKAFGRRGARTRLMRLLRDRIPRQAKQLRFGVVHVGCEHMVDEISIELRAEYGDYIEILSAPATPVIATHTGIGTWGVAFLLAD</sequence>